<evidence type="ECO:0000259" key="5">
    <source>
        <dbReference type="Pfam" id="PF04542"/>
    </source>
</evidence>
<evidence type="ECO:0000256" key="3">
    <source>
        <dbReference type="ARBA" id="ARBA00023082"/>
    </source>
</evidence>
<accession>A0A412WLE9</accession>
<dbReference type="GO" id="GO:0016987">
    <property type="term" value="F:sigma factor activity"/>
    <property type="evidence" value="ECO:0007669"/>
    <property type="project" value="UniProtKB-KW"/>
</dbReference>
<dbReference type="InterPro" id="IPR013324">
    <property type="entry name" value="RNA_pol_sigma_r3/r4-like"/>
</dbReference>
<proteinExistence type="inferred from homology"/>
<dbReference type="InterPro" id="IPR013249">
    <property type="entry name" value="RNA_pol_sigma70_r4_t2"/>
</dbReference>
<keyword evidence="4" id="KW-0804">Transcription</keyword>
<name>A0A412WLE9_9BACT</name>
<dbReference type="InterPro" id="IPR013325">
    <property type="entry name" value="RNA_pol_sigma_r2"/>
</dbReference>
<dbReference type="SUPFAM" id="SSF88946">
    <property type="entry name" value="Sigma2 domain of RNA polymerase sigma factors"/>
    <property type="match status" value="1"/>
</dbReference>
<dbReference type="Gene3D" id="1.10.1740.10">
    <property type="match status" value="1"/>
</dbReference>
<dbReference type="InterPro" id="IPR014327">
    <property type="entry name" value="RNA_pol_sigma70_bacteroid"/>
</dbReference>
<dbReference type="Proteomes" id="UP000283426">
    <property type="component" value="Unassembled WGS sequence"/>
</dbReference>
<dbReference type="InterPro" id="IPR014284">
    <property type="entry name" value="RNA_pol_sigma-70_dom"/>
</dbReference>
<dbReference type="PANTHER" id="PTHR43133">
    <property type="entry name" value="RNA POLYMERASE ECF-TYPE SIGMA FACTO"/>
    <property type="match status" value="1"/>
</dbReference>
<gene>
    <name evidence="7" type="ORF">DWW24_06070</name>
</gene>
<evidence type="ECO:0000256" key="1">
    <source>
        <dbReference type="ARBA" id="ARBA00010641"/>
    </source>
</evidence>
<dbReference type="InterPro" id="IPR007627">
    <property type="entry name" value="RNA_pol_sigma70_r2"/>
</dbReference>
<evidence type="ECO:0000256" key="4">
    <source>
        <dbReference type="ARBA" id="ARBA00023163"/>
    </source>
</evidence>
<dbReference type="RefSeq" id="WP_087383170.1">
    <property type="nucleotide sequence ID" value="NZ_JADMUD010000004.1"/>
</dbReference>
<feature type="domain" description="RNA polymerase sigma-70 region 2" evidence="5">
    <location>
        <begin position="9"/>
        <end position="75"/>
    </location>
</feature>
<sequence>MKNSELQDLFVEYYPALKSFAVRYVGAAEVAEDLVQDVFLRLWEKTNPLQGVRDVSAYLYQMVRFRAIDYLRSEKTKEQTVRKYIAGLAEEEEEAYLEEEVYRRMIKAVEELSPAMHKVLSLSLEGLRTKEIAERLSVSVETVKKQKQIARRILRDKLLEILLLVVH</sequence>
<dbReference type="GO" id="GO:0006352">
    <property type="term" value="P:DNA-templated transcription initiation"/>
    <property type="evidence" value="ECO:0007669"/>
    <property type="project" value="InterPro"/>
</dbReference>
<keyword evidence="3" id="KW-0731">Sigma factor</keyword>
<evidence type="ECO:0000259" key="6">
    <source>
        <dbReference type="Pfam" id="PF08281"/>
    </source>
</evidence>
<reference evidence="7 8" key="1">
    <citation type="submission" date="2018-08" db="EMBL/GenBank/DDBJ databases">
        <title>A genome reference for cultivated species of the human gut microbiota.</title>
        <authorList>
            <person name="Zou Y."/>
            <person name="Xue W."/>
            <person name="Luo G."/>
        </authorList>
    </citation>
    <scope>NUCLEOTIDE SEQUENCE [LARGE SCALE GENOMIC DNA]</scope>
    <source>
        <strain evidence="7 8">AF14-6AC</strain>
    </source>
</reference>
<dbReference type="PANTHER" id="PTHR43133:SF46">
    <property type="entry name" value="RNA POLYMERASE SIGMA-70 FACTOR ECF SUBFAMILY"/>
    <property type="match status" value="1"/>
</dbReference>
<dbReference type="InterPro" id="IPR036388">
    <property type="entry name" value="WH-like_DNA-bd_sf"/>
</dbReference>
<feature type="domain" description="RNA polymerase sigma factor 70 region 4 type 2" evidence="6">
    <location>
        <begin position="104"/>
        <end position="152"/>
    </location>
</feature>
<dbReference type="SUPFAM" id="SSF88659">
    <property type="entry name" value="Sigma3 and sigma4 domains of RNA polymerase sigma factors"/>
    <property type="match status" value="1"/>
</dbReference>
<protein>
    <submittedName>
        <fullName evidence="7">RNA polymerase sigma-70 factor</fullName>
    </submittedName>
</protein>
<dbReference type="NCBIfam" id="TIGR02937">
    <property type="entry name" value="sigma70-ECF"/>
    <property type="match status" value="1"/>
</dbReference>
<keyword evidence="2" id="KW-0805">Transcription regulation</keyword>
<dbReference type="GO" id="GO:0003677">
    <property type="term" value="F:DNA binding"/>
    <property type="evidence" value="ECO:0007669"/>
    <property type="project" value="InterPro"/>
</dbReference>
<organism evidence="7 8">
    <name type="scientific">Odoribacter splanchnicus</name>
    <dbReference type="NCBI Taxonomy" id="28118"/>
    <lineage>
        <taxon>Bacteria</taxon>
        <taxon>Pseudomonadati</taxon>
        <taxon>Bacteroidota</taxon>
        <taxon>Bacteroidia</taxon>
        <taxon>Bacteroidales</taxon>
        <taxon>Odoribacteraceae</taxon>
        <taxon>Odoribacter</taxon>
    </lineage>
</organism>
<dbReference type="Pfam" id="PF04542">
    <property type="entry name" value="Sigma70_r2"/>
    <property type="match status" value="1"/>
</dbReference>
<dbReference type="AlphaFoldDB" id="A0A412WLE9"/>
<dbReference type="InterPro" id="IPR039425">
    <property type="entry name" value="RNA_pol_sigma-70-like"/>
</dbReference>
<evidence type="ECO:0000313" key="7">
    <source>
        <dbReference type="EMBL" id="RGV28086.1"/>
    </source>
</evidence>
<evidence type="ECO:0000256" key="2">
    <source>
        <dbReference type="ARBA" id="ARBA00023015"/>
    </source>
</evidence>
<evidence type="ECO:0000313" key="8">
    <source>
        <dbReference type="Proteomes" id="UP000283426"/>
    </source>
</evidence>
<dbReference type="NCBIfam" id="TIGR02985">
    <property type="entry name" value="Sig70_bacteroi1"/>
    <property type="match status" value="1"/>
</dbReference>
<dbReference type="EMBL" id="QRYW01000010">
    <property type="protein sequence ID" value="RGV28086.1"/>
    <property type="molecule type" value="Genomic_DNA"/>
</dbReference>
<comment type="caution">
    <text evidence="7">The sequence shown here is derived from an EMBL/GenBank/DDBJ whole genome shotgun (WGS) entry which is preliminary data.</text>
</comment>
<comment type="similarity">
    <text evidence="1">Belongs to the sigma-70 factor family. ECF subfamily.</text>
</comment>
<dbReference type="Pfam" id="PF08281">
    <property type="entry name" value="Sigma70_r4_2"/>
    <property type="match status" value="1"/>
</dbReference>
<dbReference type="Gene3D" id="1.10.10.10">
    <property type="entry name" value="Winged helix-like DNA-binding domain superfamily/Winged helix DNA-binding domain"/>
    <property type="match status" value="1"/>
</dbReference>